<dbReference type="PRINTS" id="PR00344">
    <property type="entry name" value="BCTRLSENSOR"/>
</dbReference>
<feature type="domain" description="PAS" evidence="6">
    <location>
        <begin position="442"/>
        <end position="500"/>
    </location>
</feature>
<dbReference type="SUPFAM" id="SSF55785">
    <property type="entry name" value="PYP-like sensor domain (PAS domain)"/>
    <property type="match status" value="2"/>
</dbReference>
<dbReference type="SMART" id="SM00387">
    <property type="entry name" value="HATPase_c"/>
    <property type="match status" value="1"/>
</dbReference>
<keyword evidence="9" id="KW-1185">Reference proteome</keyword>
<dbReference type="CDD" id="cd18773">
    <property type="entry name" value="PDC1_HK_sensor"/>
    <property type="match status" value="1"/>
</dbReference>
<evidence type="ECO:0000256" key="1">
    <source>
        <dbReference type="ARBA" id="ARBA00000085"/>
    </source>
</evidence>
<dbReference type="EC" id="2.7.13.3" evidence="2"/>
<dbReference type="InterPro" id="IPR004358">
    <property type="entry name" value="Sig_transdc_His_kin-like_C"/>
</dbReference>
<dbReference type="InterPro" id="IPR035965">
    <property type="entry name" value="PAS-like_dom_sf"/>
</dbReference>
<sequence length="806" mass="94219">MSFQLFSKLLLTSIFIVFFVISGVFFSISILKDEAIKTHLKLVQLYSSIFVDNFSRTISGMDFLVNNINSYLTYENSDFSILDNKLQELLKNNPEVRSINIVDENNQIISSSNFLNKNLNVNLDSFYPKLKFKTDMFLVGDVLEGRDFNEAHEIKYDTNQLDINFFPILKEIDFQDKNYKVLIAVNGDFLMHRYNEFLNIEFCYIDLIRLDGKVLVSNDFTQKNKMIINDEEFFKTIKDKNAFSAITDFNNEKNIISFDKTPNSPFGVIVRLNYDKSLQSWEEKSYIFLMIIFTLLILSIFLVLSILYIYNKKRNKELLLHKKFKILFEQSNSFALVVDSNGKIIEMNQSFSSLLSKEDTQSNEKRIWEYSCWMQEEKKWLKNIIENLNKQDHIQKELSIVDSLGNKRVLEFMLSSFEAEDNNIEYVAIALDITLKKKKELELKQAYKVFENAHDGIIITDAHVNIVNVNKAFEKNTGYLLSEVIGKNPKLLKSDIQNEDFYKNMWEEIKLSNYWEGEIINKRKNGKLYIERLKISTVYNEEKKLINYIALFSDITLQKEQQKLINEKEKLLYQQSKMAAMGEMIGNIAHQWRQPLGVISMSASGIKLWQEDGLYSQEEVKTFVESILSSTQYLSDTIDDFRSFYQEDLEKSDFEVKKTIDKSINLLKTEFIKEEINVIFLRNTKLFINGIENQFLQVSMNILNNAKDALLEKNIENKYIFIDIYKEDENICIEIQDNAGGVNENIIEHIFEPYFTTKHKSLGTGIGLYMSEEIVTKQLKGELTVSNKIINYQDANYFGASFKIKI</sequence>
<evidence type="ECO:0000313" key="9">
    <source>
        <dbReference type="Proteomes" id="UP000251135"/>
    </source>
</evidence>
<comment type="catalytic activity">
    <reaction evidence="1">
        <text>ATP + protein L-histidine = ADP + protein N-phospho-L-histidine.</text>
        <dbReference type="EC" id="2.7.13.3"/>
    </reaction>
</comment>
<dbReference type="GO" id="GO:0000155">
    <property type="term" value="F:phosphorelay sensor kinase activity"/>
    <property type="evidence" value="ECO:0007669"/>
    <property type="project" value="InterPro"/>
</dbReference>
<dbReference type="Gene3D" id="1.10.287.130">
    <property type="match status" value="1"/>
</dbReference>
<dbReference type="Gene3D" id="3.30.565.10">
    <property type="entry name" value="Histidine kinase-like ATPase, C-terminal domain"/>
    <property type="match status" value="1"/>
</dbReference>
<dbReference type="SMART" id="SM00086">
    <property type="entry name" value="PAC"/>
    <property type="match status" value="2"/>
</dbReference>
<dbReference type="PANTHER" id="PTHR43065:SF42">
    <property type="entry name" value="TWO-COMPONENT SENSOR PPRA"/>
    <property type="match status" value="1"/>
</dbReference>
<keyword evidence="4" id="KW-0472">Membrane</keyword>
<evidence type="ECO:0000256" key="3">
    <source>
        <dbReference type="ARBA" id="ARBA00022553"/>
    </source>
</evidence>
<dbReference type="OrthoDB" id="9761263at2"/>
<dbReference type="InterPro" id="IPR036097">
    <property type="entry name" value="HisK_dim/P_sf"/>
</dbReference>
<dbReference type="CDD" id="cd18774">
    <property type="entry name" value="PDC2_HK_sensor"/>
    <property type="match status" value="1"/>
</dbReference>
<dbReference type="InterPro" id="IPR003661">
    <property type="entry name" value="HisK_dim/P_dom"/>
</dbReference>
<dbReference type="PROSITE" id="PS50109">
    <property type="entry name" value="HIS_KIN"/>
    <property type="match status" value="1"/>
</dbReference>
<accession>A0A363D1I8</accession>
<dbReference type="InterPro" id="IPR036890">
    <property type="entry name" value="HATPase_C_sf"/>
</dbReference>
<evidence type="ECO:0000256" key="4">
    <source>
        <dbReference type="SAM" id="Phobius"/>
    </source>
</evidence>
<dbReference type="CDD" id="cd00082">
    <property type="entry name" value="HisKA"/>
    <property type="match status" value="1"/>
</dbReference>
<evidence type="ECO:0000256" key="2">
    <source>
        <dbReference type="ARBA" id="ARBA00012438"/>
    </source>
</evidence>
<evidence type="ECO:0000259" key="7">
    <source>
        <dbReference type="PROSITE" id="PS50113"/>
    </source>
</evidence>
<reference evidence="8 9" key="1">
    <citation type="submission" date="2017-02" db="EMBL/GenBank/DDBJ databases">
        <title>Arcobacter caeni sp. nov, a new Arcobacter species isolated from reclaimed water.</title>
        <authorList>
            <person name="Figueras M.J."/>
            <person name="Perez-Cataluna A."/>
            <person name="Salas-Masso N."/>
        </authorList>
    </citation>
    <scope>NUCLEOTIDE SEQUENCE [LARGE SCALE GENOMIC DNA]</scope>
    <source>
        <strain evidence="8 9">RW17-10</strain>
    </source>
</reference>
<dbReference type="CDD" id="cd00130">
    <property type="entry name" value="PAS"/>
    <property type="match status" value="2"/>
</dbReference>
<dbReference type="Gene3D" id="3.30.450.20">
    <property type="entry name" value="PAS domain"/>
    <property type="match status" value="3"/>
</dbReference>
<evidence type="ECO:0000259" key="6">
    <source>
        <dbReference type="PROSITE" id="PS50112"/>
    </source>
</evidence>
<dbReference type="SMART" id="SM00388">
    <property type="entry name" value="HisKA"/>
    <property type="match status" value="1"/>
</dbReference>
<evidence type="ECO:0000313" key="8">
    <source>
        <dbReference type="EMBL" id="PUE65161.1"/>
    </source>
</evidence>
<dbReference type="Proteomes" id="UP000251135">
    <property type="component" value="Unassembled WGS sequence"/>
</dbReference>
<evidence type="ECO:0000259" key="5">
    <source>
        <dbReference type="PROSITE" id="PS50109"/>
    </source>
</evidence>
<dbReference type="Pfam" id="PF13426">
    <property type="entry name" value="PAS_9"/>
    <property type="match status" value="2"/>
</dbReference>
<dbReference type="InterPro" id="IPR005467">
    <property type="entry name" value="His_kinase_dom"/>
</dbReference>
<gene>
    <name evidence="8" type="ORF">B0174_05010</name>
</gene>
<dbReference type="SUPFAM" id="SSF55874">
    <property type="entry name" value="ATPase domain of HSP90 chaperone/DNA topoisomerase II/histidine kinase"/>
    <property type="match status" value="1"/>
</dbReference>
<name>A0A363D1I8_9BACT</name>
<feature type="transmembrane region" description="Helical" evidence="4">
    <location>
        <begin position="286"/>
        <end position="310"/>
    </location>
</feature>
<dbReference type="RefSeq" id="WP_108558564.1">
    <property type="nucleotide sequence ID" value="NZ_MUXE01000005.1"/>
</dbReference>
<dbReference type="PROSITE" id="PS50112">
    <property type="entry name" value="PAS"/>
    <property type="match status" value="1"/>
</dbReference>
<dbReference type="AlphaFoldDB" id="A0A363D1I8"/>
<dbReference type="Pfam" id="PF00512">
    <property type="entry name" value="HisKA"/>
    <property type="match status" value="1"/>
</dbReference>
<protein>
    <recommendedName>
        <fullName evidence="2">histidine kinase</fullName>
        <ecNumber evidence="2">2.7.13.3</ecNumber>
    </recommendedName>
</protein>
<feature type="domain" description="PAC" evidence="7">
    <location>
        <begin position="513"/>
        <end position="567"/>
    </location>
</feature>
<keyword evidence="4" id="KW-1133">Transmembrane helix</keyword>
<dbReference type="PANTHER" id="PTHR43065">
    <property type="entry name" value="SENSOR HISTIDINE KINASE"/>
    <property type="match status" value="1"/>
</dbReference>
<keyword evidence="3" id="KW-0597">Phosphoprotein</keyword>
<dbReference type="Pfam" id="PF02518">
    <property type="entry name" value="HATPase_c"/>
    <property type="match status" value="1"/>
</dbReference>
<feature type="domain" description="Histidine kinase" evidence="5">
    <location>
        <begin position="587"/>
        <end position="806"/>
    </location>
</feature>
<dbReference type="PROSITE" id="PS50113">
    <property type="entry name" value="PAC"/>
    <property type="match status" value="1"/>
</dbReference>
<dbReference type="SUPFAM" id="SSF47384">
    <property type="entry name" value="Homodimeric domain of signal transducing histidine kinase"/>
    <property type="match status" value="1"/>
</dbReference>
<dbReference type="InterPro" id="IPR000700">
    <property type="entry name" value="PAS-assoc_C"/>
</dbReference>
<dbReference type="NCBIfam" id="TIGR00229">
    <property type="entry name" value="sensory_box"/>
    <property type="match status" value="2"/>
</dbReference>
<keyword evidence="4" id="KW-0812">Transmembrane</keyword>
<dbReference type="EMBL" id="MUXE01000005">
    <property type="protein sequence ID" value="PUE65161.1"/>
    <property type="molecule type" value="Genomic_DNA"/>
</dbReference>
<feature type="transmembrane region" description="Helical" evidence="4">
    <location>
        <begin position="6"/>
        <end position="31"/>
    </location>
</feature>
<dbReference type="InterPro" id="IPR001610">
    <property type="entry name" value="PAC"/>
</dbReference>
<dbReference type="InterPro" id="IPR000014">
    <property type="entry name" value="PAS"/>
</dbReference>
<dbReference type="InterPro" id="IPR003594">
    <property type="entry name" value="HATPase_dom"/>
</dbReference>
<organism evidence="8 9">
    <name type="scientific">Arcobacter caeni</name>
    <dbReference type="NCBI Taxonomy" id="1912877"/>
    <lineage>
        <taxon>Bacteria</taxon>
        <taxon>Pseudomonadati</taxon>
        <taxon>Campylobacterota</taxon>
        <taxon>Epsilonproteobacteria</taxon>
        <taxon>Campylobacterales</taxon>
        <taxon>Arcobacteraceae</taxon>
        <taxon>Arcobacter</taxon>
    </lineage>
</organism>
<proteinExistence type="predicted"/>
<comment type="caution">
    <text evidence="8">The sequence shown here is derived from an EMBL/GenBank/DDBJ whole genome shotgun (WGS) entry which is preliminary data.</text>
</comment>
<dbReference type="SMART" id="SM00091">
    <property type="entry name" value="PAS"/>
    <property type="match status" value="2"/>
</dbReference>